<dbReference type="EMBL" id="PP856017">
    <property type="protein sequence ID" value="XBS47623.1"/>
    <property type="molecule type" value="Genomic_DNA"/>
</dbReference>
<protein>
    <submittedName>
        <fullName evidence="1">Uncharacterized protein</fullName>
    </submittedName>
</protein>
<organism evidence="1">
    <name type="scientific">Burkholderia phage vB_BgluM-SURPRISE13</name>
    <dbReference type="NCBI Taxonomy" id="3159457"/>
    <lineage>
        <taxon>Viruses</taxon>
    </lineage>
</organism>
<accession>A0AAU7PF49</accession>
<sequence length="256" mass="29330">MQQISVGKNVVRILDREFPIDQDLSMINAGLGNKAWRVNSIRQSHIFTPIVDDQVSAETFREYNVALGQSKAFNGRGKLRQLFDKKEEGVKVIAGHGVFILPSKMVAIQRGPRKVIVRVFGGSTIAQEFHNQDYKLMVLEAANYYFENLRQFTDEVNKCLWYPVKYNRNYILTVHDVIIPDGVQARSRSKEGGVEVYYSSLKEGGSVYVGTAKNKGELEYFVRYANNCREKEQASAAMYRFVNPSYVPLSQYMRRM</sequence>
<name>A0AAU7PF49_9VIRU</name>
<gene>
    <name evidence="1" type="ORF">SURPRISE13_197</name>
</gene>
<evidence type="ECO:0000313" key="1">
    <source>
        <dbReference type="EMBL" id="XBS47623.1"/>
    </source>
</evidence>
<reference evidence="1" key="1">
    <citation type="submission" date="2024-05" db="EMBL/GenBank/DDBJ databases">
        <title>Isolation and characterization of the novel Burkholderia jumbo bacteriophage Surprise13.</title>
        <authorList>
            <person name="Supina B.S.I."/>
            <person name="Dennis J."/>
        </authorList>
    </citation>
    <scope>NUCLEOTIDE SEQUENCE</scope>
</reference>
<proteinExistence type="predicted"/>